<proteinExistence type="predicted"/>
<dbReference type="SUPFAM" id="SSF49265">
    <property type="entry name" value="Fibronectin type III"/>
    <property type="match status" value="2"/>
</dbReference>
<evidence type="ECO:0000313" key="3">
    <source>
        <dbReference type="Proteomes" id="UP001519460"/>
    </source>
</evidence>
<name>A0ABD0J6Z6_9CAEN</name>
<dbReference type="SUPFAM" id="SSF63825">
    <property type="entry name" value="YWTD domain"/>
    <property type="match status" value="3"/>
</dbReference>
<dbReference type="InterPro" id="IPR011042">
    <property type="entry name" value="6-blade_b-propeller_TolB-like"/>
</dbReference>
<dbReference type="EMBL" id="JACVVK020000606">
    <property type="protein sequence ID" value="KAK7463223.1"/>
    <property type="molecule type" value="Genomic_DNA"/>
</dbReference>
<feature type="domain" description="Fibronectin type-III" evidence="1">
    <location>
        <begin position="1209"/>
        <end position="1303"/>
    </location>
</feature>
<dbReference type="PROSITE" id="PS50853">
    <property type="entry name" value="FN3"/>
    <property type="match status" value="3"/>
</dbReference>
<evidence type="ECO:0000259" key="1">
    <source>
        <dbReference type="PROSITE" id="PS50853"/>
    </source>
</evidence>
<dbReference type="InterPro" id="IPR050778">
    <property type="entry name" value="Cueball_EGF_LRP_Nidogen"/>
</dbReference>
<comment type="caution">
    <text evidence="2">The sequence shown here is derived from an EMBL/GenBank/DDBJ whole genome shotgun (WGS) entry which is preliminary data.</text>
</comment>
<dbReference type="Gene3D" id="2.60.40.10">
    <property type="entry name" value="Immunoglobulins"/>
    <property type="match status" value="2"/>
</dbReference>
<feature type="non-terminal residue" evidence="2">
    <location>
        <position position="1537"/>
    </location>
</feature>
<dbReference type="InterPro" id="IPR013783">
    <property type="entry name" value="Ig-like_fold"/>
</dbReference>
<organism evidence="2 3">
    <name type="scientific">Batillaria attramentaria</name>
    <dbReference type="NCBI Taxonomy" id="370345"/>
    <lineage>
        <taxon>Eukaryota</taxon>
        <taxon>Metazoa</taxon>
        <taxon>Spiralia</taxon>
        <taxon>Lophotrochozoa</taxon>
        <taxon>Mollusca</taxon>
        <taxon>Gastropoda</taxon>
        <taxon>Caenogastropoda</taxon>
        <taxon>Sorbeoconcha</taxon>
        <taxon>Cerithioidea</taxon>
        <taxon>Batillariidae</taxon>
        <taxon>Batillaria</taxon>
    </lineage>
</organism>
<dbReference type="PANTHER" id="PTHR46513">
    <property type="entry name" value="VITELLOGENIN RECEPTOR-LIKE PROTEIN-RELATED-RELATED"/>
    <property type="match status" value="1"/>
</dbReference>
<dbReference type="InterPro" id="IPR000033">
    <property type="entry name" value="LDLR_classB_rpt"/>
</dbReference>
<feature type="non-terminal residue" evidence="2">
    <location>
        <position position="1"/>
    </location>
</feature>
<dbReference type="InterPro" id="IPR036116">
    <property type="entry name" value="FN3_sf"/>
</dbReference>
<dbReference type="SMART" id="SM00060">
    <property type="entry name" value="FN3"/>
    <property type="match status" value="4"/>
</dbReference>
<gene>
    <name evidence="2" type="ORF">BaRGS_00038208</name>
</gene>
<dbReference type="Proteomes" id="UP001519460">
    <property type="component" value="Unassembled WGS sequence"/>
</dbReference>
<dbReference type="InterPro" id="IPR003961">
    <property type="entry name" value="FN3_dom"/>
</dbReference>
<protein>
    <recommendedName>
        <fullName evidence="1">Fibronectin type-III domain-containing protein</fullName>
    </recommendedName>
</protein>
<sequence>QRVAAVLFMKRKASLEENSSGANEQIPPIRGIYSGRSSGLFCDKDCSVLQCQDGCDVFPDVLNSTCSQACSEGIHQRVNLTGRTIAQDQTNVNRVSKSVCSGGQSPKLQYQPFEKRAEMKSLEAGGLASVRWITNCVQGCVFGLDEYFDRVTLKLAPLPQPTLVRQSKNYSSVFLVWPHKRVDNVTYIIHKKILETSSDWQRHKAFEFHQNDNIKIMQLHPYVTYKFKVLAIVTPQPRHVIESPDTVPITTLPHGVPTSAPKILRLSAPSPTVISLYWAAPLFPNGPVLGYRINLNPIGHTELQQTTFEVPPNVTSWTFSQCQSSQLYLFSLSAWNAVGEGPADVGNITTPNPGNLSVSETPYLVLGADNKVIKTNILDAARYPDTVTTESPDKLIKDGKTLAATCRSLWKRPSLLQHLLRVPCVWRLPDGTRRLSPFRCPVVTPRGSLGVRERAWPVSGAATWKTENQYSSCPMLALLLQEQESSCSALALFAGGTRTASVIGCATSASRSFFFSFSLIASDGVGVHVRRQLIIVSDSDGQVSVISLTGDHTMENHYPSILLPTAISVDWLADRVYIASRKRIYNCPLDRDTCFVAIDNLPSTPTDVKVDPVNGYLYFALHGKGRGLYRVDLTLIHRTAKPRPAHIVTSDDLHAFVIDFDNVQLYFPKFLTNTSLNTIMSSFLDGSNVKDFRPNVVSRAYAGITSFIYYDGAFFWTNRRTVWNEEYDPGFSAFHHNNMLIFGDNFNGLNLFHPKAQPTPVPLTAPTDVEVLFTPNRAQIQWQSPPRLQYQGRGAWSKWMYDIELQDVENNGDLGRHIQTAETSAMNHTVDEPIPVRVLLGVPGMIVEKDLSRLTQTTVVSFFSLPVDMTWHGDLLLWTTDKGSLYVYDRANSSKDVLNVGHAYSVAYDWLGGKIFWSEPKLGVIRRCDRRGIYPELIYQAEARDIAVDSIAGRLYWATANSIDTAYLNGDNHLEIFSVPFFSGHRVISLALNFDLGKLMWYVKSYDSQELYMADMIPVNGGSGLEVLRTVRPAGSFHSISQTSGLQYYSHRLFWVDGGDALVVGDMQCNYTSVVAPFNNVSAFAVAHPSMQDYPDGKSKESVFVIPEKLEPDSIRTVGDWSNFNLTWKVDTKVNHGTLFYKLYLKIGRQQIHKTTSDTWYNVRGLSAFTQMVVSLQPYTYWGYAEAVTLSIRSPMSIPNKPLTPRVYVTQHKNASTSQHSLAADFRWSTPGDTNGILSHHIITYWRSGHRDAKETVQVPGTSRHFILTPLSTSGTYFFQVVACTEAGCGGGSDIVSATTDSVNPVPMLMIATAAGVSVSEFDSDLNTTLILPRVSPSALAYLAQDNRTFWIEKRDSLFVSQNSQQRELVEMMGTGVDLTLDWISRTLYVVENDSTPHGGSSIMGYHMDQDVYRAIITTNKRIGSVISDPYTSMLLWTEIDSQGQGNLMSAPLGSNQSQIVLGSYDSSDSRRRKRSLFAICSCSDLINVSPTIAMDYTKQGSTEVIFVDVTSNAVLASDINGCNCSVVYRPPSGSSN</sequence>
<dbReference type="PANTHER" id="PTHR46513:SF13">
    <property type="entry name" value="EGF-LIKE DOMAIN-CONTAINING PROTEIN"/>
    <property type="match status" value="1"/>
</dbReference>
<dbReference type="CDD" id="cd00063">
    <property type="entry name" value="FN3"/>
    <property type="match status" value="2"/>
</dbReference>
<reference evidence="2 3" key="1">
    <citation type="journal article" date="2023" name="Sci. Data">
        <title>Genome assembly of the Korean intertidal mud-creeper Batillaria attramentaria.</title>
        <authorList>
            <person name="Patra A.K."/>
            <person name="Ho P.T."/>
            <person name="Jun S."/>
            <person name="Lee S.J."/>
            <person name="Kim Y."/>
            <person name="Won Y.J."/>
        </authorList>
    </citation>
    <scope>NUCLEOTIDE SEQUENCE [LARGE SCALE GENOMIC DNA]</scope>
    <source>
        <strain evidence="2">Wonlab-2016</strain>
    </source>
</reference>
<feature type="domain" description="Fibronectin type-III" evidence="1">
    <location>
        <begin position="158"/>
        <end position="254"/>
    </location>
</feature>
<evidence type="ECO:0000313" key="2">
    <source>
        <dbReference type="EMBL" id="KAK7463223.1"/>
    </source>
</evidence>
<feature type="domain" description="Fibronectin type-III" evidence="1">
    <location>
        <begin position="260"/>
        <end position="353"/>
    </location>
</feature>
<dbReference type="Gene3D" id="2.120.10.30">
    <property type="entry name" value="TolB, C-terminal domain"/>
    <property type="match status" value="3"/>
</dbReference>
<accession>A0ABD0J6Z6</accession>
<keyword evidence="3" id="KW-1185">Reference proteome</keyword>
<dbReference type="SMART" id="SM00135">
    <property type="entry name" value="LY"/>
    <property type="match status" value="5"/>
</dbReference>
<dbReference type="Pfam" id="PF00041">
    <property type="entry name" value="fn3"/>
    <property type="match status" value="2"/>
</dbReference>